<dbReference type="Pfam" id="PF00107">
    <property type="entry name" value="ADH_zinc_N"/>
    <property type="match status" value="1"/>
</dbReference>
<protein>
    <recommendedName>
        <fullName evidence="6">Alcohol dehydrogenase-like C-terminal domain-containing protein</fullName>
    </recommendedName>
</protein>
<dbReference type="AlphaFoldDB" id="A0A7R9Q4Q5"/>
<dbReference type="OrthoDB" id="1879366at2759"/>
<dbReference type="SUPFAM" id="SSF51735">
    <property type="entry name" value="NAD(P)-binding Rossmann-fold domains"/>
    <property type="match status" value="1"/>
</dbReference>
<accession>A0A7R9Q4Q5</accession>
<evidence type="ECO:0000313" key="7">
    <source>
        <dbReference type="EMBL" id="CAD7632489.1"/>
    </source>
</evidence>
<feature type="domain" description="Alcohol dehydrogenase-like C-terminal" evidence="6">
    <location>
        <begin position="4"/>
        <end position="76"/>
    </location>
</feature>
<dbReference type="PANTHER" id="PTHR43161">
    <property type="entry name" value="SORBITOL DEHYDROGENASE"/>
    <property type="match status" value="1"/>
</dbReference>
<gene>
    <name evidence="7" type="ORF">OSB1V03_LOCUS12892</name>
</gene>
<keyword evidence="8" id="KW-1185">Reference proteome</keyword>
<evidence type="ECO:0000256" key="1">
    <source>
        <dbReference type="ARBA" id="ARBA00001947"/>
    </source>
</evidence>
<dbReference type="InterPro" id="IPR013149">
    <property type="entry name" value="ADH-like_C"/>
</dbReference>
<dbReference type="Gene3D" id="3.90.180.10">
    <property type="entry name" value="Medium-chain alcohol dehydrogenases, catalytic domain"/>
    <property type="match status" value="1"/>
</dbReference>
<dbReference type="GO" id="GO:0006062">
    <property type="term" value="P:sorbitol catabolic process"/>
    <property type="evidence" value="ECO:0007669"/>
    <property type="project" value="TreeGrafter"/>
</dbReference>
<evidence type="ECO:0000256" key="2">
    <source>
        <dbReference type="ARBA" id="ARBA00008072"/>
    </source>
</evidence>
<name>A0A7R9Q4Q5_9ACAR</name>
<dbReference type="PANTHER" id="PTHR43161:SF9">
    <property type="entry name" value="SORBITOL DEHYDROGENASE"/>
    <property type="match status" value="1"/>
</dbReference>
<organism evidence="7">
    <name type="scientific">Medioppia subpectinata</name>
    <dbReference type="NCBI Taxonomy" id="1979941"/>
    <lineage>
        <taxon>Eukaryota</taxon>
        <taxon>Metazoa</taxon>
        <taxon>Ecdysozoa</taxon>
        <taxon>Arthropoda</taxon>
        <taxon>Chelicerata</taxon>
        <taxon>Arachnida</taxon>
        <taxon>Acari</taxon>
        <taxon>Acariformes</taxon>
        <taxon>Sarcoptiformes</taxon>
        <taxon>Oribatida</taxon>
        <taxon>Brachypylina</taxon>
        <taxon>Oppioidea</taxon>
        <taxon>Oppiidae</taxon>
        <taxon>Medioppia</taxon>
    </lineage>
</organism>
<comment type="cofactor">
    <cofactor evidence="1">
        <name>Zn(2+)</name>
        <dbReference type="ChEBI" id="CHEBI:29105"/>
    </cofactor>
</comment>
<sequence length="118" mass="12855">MEVMGRSIDVSLECSGAPSMVRLGMLATKRGGTMLLTGHGPKDMNLPMASAAIREVTIKGSFRYRNCFPLALALVSTGRVQLKQLITHRFPFDKTLDAFNIAFKGEGIKVIINVNEAD</sequence>
<dbReference type="Proteomes" id="UP000759131">
    <property type="component" value="Unassembled WGS sequence"/>
</dbReference>
<comment type="similarity">
    <text evidence="2">Belongs to the zinc-containing alcohol dehydrogenase family.</text>
</comment>
<dbReference type="InterPro" id="IPR036291">
    <property type="entry name" value="NAD(P)-bd_dom_sf"/>
</dbReference>
<keyword evidence="5" id="KW-0560">Oxidoreductase</keyword>
<evidence type="ECO:0000259" key="6">
    <source>
        <dbReference type="Pfam" id="PF00107"/>
    </source>
</evidence>
<proteinExistence type="inferred from homology"/>
<evidence type="ECO:0000256" key="5">
    <source>
        <dbReference type="ARBA" id="ARBA00023002"/>
    </source>
</evidence>
<keyword evidence="4" id="KW-0862">Zinc</keyword>
<dbReference type="EMBL" id="OC865641">
    <property type="protein sequence ID" value="CAD7632489.1"/>
    <property type="molecule type" value="Genomic_DNA"/>
</dbReference>
<evidence type="ECO:0000313" key="8">
    <source>
        <dbReference type="Proteomes" id="UP000759131"/>
    </source>
</evidence>
<evidence type="ECO:0000256" key="3">
    <source>
        <dbReference type="ARBA" id="ARBA00022723"/>
    </source>
</evidence>
<dbReference type="GO" id="GO:0046872">
    <property type="term" value="F:metal ion binding"/>
    <property type="evidence" value="ECO:0007669"/>
    <property type="project" value="UniProtKB-KW"/>
</dbReference>
<dbReference type="EMBL" id="CAJPIZ010011066">
    <property type="protein sequence ID" value="CAG2112919.1"/>
    <property type="molecule type" value="Genomic_DNA"/>
</dbReference>
<evidence type="ECO:0000256" key="4">
    <source>
        <dbReference type="ARBA" id="ARBA00022833"/>
    </source>
</evidence>
<reference evidence="7" key="1">
    <citation type="submission" date="2020-11" db="EMBL/GenBank/DDBJ databases">
        <authorList>
            <person name="Tran Van P."/>
        </authorList>
    </citation>
    <scope>NUCLEOTIDE SEQUENCE</scope>
</reference>
<keyword evidence="3" id="KW-0479">Metal-binding</keyword>
<dbReference type="GO" id="GO:0003939">
    <property type="term" value="F:L-iditol 2-dehydrogenase (NAD+) activity"/>
    <property type="evidence" value="ECO:0007669"/>
    <property type="project" value="TreeGrafter"/>
</dbReference>
<dbReference type="Gene3D" id="3.40.50.720">
    <property type="entry name" value="NAD(P)-binding Rossmann-like Domain"/>
    <property type="match status" value="1"/>
</dbReference>